<dbReference type="Pfam" id="PF04050">
    <property type="entry name" value="Upf2"/>
    <property type="match status" value="1"/>
</dbReference>
<evidence type="ECO:0000256" key="8">
    <source>
        <dbReference type="ARBA" id="ARBA00059351"/>
    </source>
</evidence>
<dbReference type="InterPro" id="IPR039762">
    <property type="entry name" value="Nmd2/UPF2"/>
</dbReference>
<evidence type="ECO:0000313" key="14">
    <source>
        <dbReference type="Proteomes" id="UP000694557"/>
    </source>
</evidence>
<dbReference type="GO" id="GO:0048471">
    <property type="term" value="C:perinuclear region of cytoplasm"/>
    <property type="evidence" value="ECO:0007669"/>
    <property type="project" value="UniProtKB-SubCell"/>
</dbReference>
<dbReference type="SUPFAM" id="SSF48371">
    <property type="entry name" value="ARM repeat"/>
    <property type="match status" value="3"/>
</dbReference>
<gene>
    <name evidence="13" type="primary">UPF2</name>
</gene>
<accession>A0A8C7G764</accession>
<dbReference type="GO" id="GO:0000184">
    <property type="term" value="P:nuclear-transcribed mRNA catabolic process, nonsense-mediated decay"/>
    <property type="evidence" value="ECO:0007669"/>
    <property type="project" value="UniProtKB-KW"/>
</dbReference>
<comment type="function">
    <text evidence="8">Involved in nonsense-mediated decay (NMD) of mRNAs containing premature stop codons by associating with the nuclear exon junction complex (EJC). Recruited by UPF3B associated with the EJC core at the cytoplasmic side of the nuclear envelope and the subsequent formation of an UPF1-UPF2-UPF3 surveillance complex (including UPF1 bound to release factors at the stalled ribosome) is believed to activate NMD. In cooperation with UPF3B stimulates both ATPase and RNA helicase activities of UPF1. Binds spliced mRNA.</text>
</comment>
<protein>
    <recommendedName>
        <fullName evidence="9">Regulator of nonsense transcripts 2</fullName>
    </recommendedName>
    <alternativeName>
        <fullName evidence="10">Up-frameshift suppressor 2 homolog</fullName>
    </alternativeName>
</protein>
<evidence type="ECO:0000256" key="1">
    <source>
        <dbReference type="ARBA" id="ARBA00004556"/>
    </source>
</evidence>
<evidence type="ECO:0000313" key="13">
    <source>
        <dbReference type="Ensembl" id="ENSOKIP00005039186.1"/>
    </source>
</evidence>
<dbReference type="PANTHER" id="PTHR12839:SF7">
    <property type="entry name" value="REGULATOR OF NONSENSE TRANSCRIPTS 2"/>
    <property type="match status" value="1"/>
</dbReference>
<dbReference type="GO" id="GO:0003723">
    <property type="term" value="F:RNA binding"/>
    <property type="evidence" value="ECO:0007669"/>
    <property type="project" value="UniProtKB-KW"/>
</dbReference>
<dbReference type="GO" id="GO:0005829">
    <property type="term" value="C:cytosol"/>
    <property type="evidence" value="ECO:0007669"/>
    <property type="project" value="UniProtKB-ARBA"/>
</dbReference>
<sequence length="1179" mass="137341">MLAEGKRSLNMDEKEVSSFSNKEKDREGDRRPASSRDKVKDEAKMSGKKDIGKAAEEKRRRLEEDKRKKEEKERKRKEEEKLKAEEEQRKKEEEEKRQQEEQERKVQEEEAKRQREEEAAQLKEKEEGHQLHQEAWERHQCRKELRIRNQNAHEGRPEETFFSRLDSSLKKNTAFVKKLRTLTEQQREALSNDFGSLNLSKYIGEAVGSVVEAKLKISDVGCAVHLCSLFHQRYAEFAPLLLQAWKRHFEARKEEKAPNVSKLRTDLRFIAELTIVGLFTDKEGLSLIYEQLKSIIGTDRETHTHVSVVISFCKHCGDDIAGLVPRKVKAAREKFGLAFPPSEIINTEKQQPFQNLLREYFTSLTKHLKKDHRELQNIERQNRRILHSKGELSEDRHKQYEEFATSYQKLLANTQSLADFLDENMPELPLDKTVQEEHGPGIDIFTPGKPGEYDLEGGIWEDEDARNFYENMVDLKAFVPAILFKDNEKGKDKEEAAGKGTAAYTHARIMTLLYSCLTVSSLFPCEEQEDEEASTGSHLKLIVDAFIQQLPNCVNRDLIDKAAMDFCMNMNTKSNRRKLVRALFTVPRQRLDLLPFYSRLVATLHPCMSDVADDLCSILKGDFRFHIRKKDQINIETKNKTVRFIGELAKFKLFSKTDTLHCLKMLLSDFSHHHIEMACTLLETSGRFLFRSPDSHLRTSVLLEQMMRKKQAQHLDARYVTMVENAYYYCNPPPMEKTVRKKRPPLQEYICKLLYKDLSKVTTEKVLRQMRKLPWQDPESKGYLICCMVNIWNIKYNSIHCVANLLAGLVAYQEDVGIHVVDGVLEDIRLGMEVNQPKFNQRRISSAKFLGELYNYRMVESAVIFRTLFSFISFGVNPDGSPSPLDPPEHLFRIRMVCTLLDTCGQYFDRGSSKRKLDCFLIYFQRYIWWKKSVEVWSAEHQFPIDIDYMISDTLELLRPKMKLCISLEDSTRHVTELEREFLVKLGKRRRENEDDEDDDEEGGADTEEQSGNESEMNEPEEEEGSENEEEEREEEEEENTDYLTDSNKENETDEENNEVTIRGGGLKHVACAEDEDFIQALDKMMLENLQFKILNVPLSSHLAANHFNQQQAEQEERMRMKKLTLDINERQEQEDYQEMMASLAQRPAPANTNRERRPRYQHPKGAPNADLIFKTGGR</sequence>
<feature type="region of interest" description="Disordered" evidence="11">
    <location>
        <begin position="1144"/>
        <end position="1179"/>
    </location>
</feature>
<reference evidence="13" key="2">
    <citation type="submission" date="2025-09" db="UniProtKB">
        <authorList>
            <consortium name="Ensembl"/>
        </authorList>
    </citation>
    <scope>IDENTIFICATION</scope>
</reference>
<comment type="subcellular location">
    <subcellularLocation>
        <location evidence="1">Cytoplasm</location>
        <location evidence="1">Perinuclear region</location>
    </subcellularLocation>
</comment>
<keyword evidence="7" id="KW-0866">Nonsense-mediated mRNA decay</keyword>
<dbReference type="Ensembl" id="ENSOKIT00005041344.1">
    <property type="protein sequence ID" value="ENSOKIP00005039186.1"/>
    <property type="gene ID" value="ENSOKIG00005016613.1"/>
</dbReference>
<reference evidence="13" key="1">
    <citation type="submission" date="2025-08" db="UniProtKB">
        <authorList>
            <consortium name="Ensembl"/>
        </authorList>
    </citation>
    <scope>IDENTIFICATION</scope>
</reference>
<dbReference type="Gene3D" id="1.25.40.180">
    <property type="match status" value="3"/>
</dbReference>
<dbReference type="SMART" id="SM00543">
    <property type="entry name" value="MIF4G"/>
    <property type="match status" value="3"/>
</dbReference>
<keyword evidence="5" id="KW-0694">RNA-binding</keyword>
<dbReference type="AlphaFoldDB" id="A0A8C7G764"/>
<feature type="domain" description="MIF4G" evidence="12">
    <location>
        <begin position="169"/>
        <end position="365"/>
    </location>
</feature>
<dbReference type="Gene3D" id="6.10.250.770">
    <property type="match status" value="1"/>
</dbReference>
<dbReference type="GeneTree" id="ENSGT00530000064318"/>
<evidence type="ECO:0000259" key="12">
    <source>
        <dbReference type="SMART" id="SM00543"/>
    </source>
</evidence>
<keyword evidence="3" id="KW-0597">Phosphoprotein</keyword>
<dbReference type="InterPro" id="IPR003890">
    <property type="entry name" value="MIF4G-like_typ-3"/>
</dbReference>
<feature type="domain" description="MIF4G" evidence="12">
    <location>
        <begin position="544"/>
        <end position="733"/>
    </location>
</feature>
<evidence type="ECO:0000256" key="5">
    <source>
        <dbReference type="ARBA" id="ARBA00022884"/>
    </source>
</evidence>
<evidence type="ECO:0000256" key="10">
    <source>
        <dbReference type="ARBA" id="ARBA00080859"/>
    </source>
</evidence>
<dbReference type="InterPro" id="IPR016024">
    <property type="entry name" value="ARM-type_fold"/>
</dbReference>
<feature type="compositionally biased region" description="Acidic residues" evidence="11">
    <location>
        <begin position="994"/>
        <end position="1041"/>
    </location>
</feature>
<dbReference type="GO" id="GO:0035145">
    <property type="term" value="C:exon-exon junction complex"/>
    <property type="evidence" value="ECO:0007669"/>
    <property type="project" value="TreeGrafter"/>
</dbReference>
<feature type="region of interest" description="Disordered" evidence="11">
    <location>
        <begin position="989"/>
        <end position="1062"/>
    </location>
</feature>
<dbReference type="FunFam" id="1.25.40.180:FF:000023">
    <property type="entry name" value="regulator of nonsense transcripts 2 isoform X1"/>
    <property type="match status" value="1"/>
</dbReference>
<proteinExistence type="predicted"/>
<keyword evidence="6" id="KW-0175">Coiled coil</keyword>
<keyword evidence="4" id="KW-0677">Repeat</keyword>
<keyword evidence="2" id="KW-0963">Cytoplasm</keyword>
<evidence type="ECO:0000256" key="4">
    <source>
        <dbReference type="ARBA" id="ARBA00022737"/>
    </source>
</evidence>
<dbReference type="FunFam" id="1.25.40.180:FF:000015">
    <property type="entry name" value="regulator of nonsense transcripts 2 isoform X1"/>
    <property type="match status" value="1"/>
</dbReference>
<dbReference type="Pfam" id="PF02854">
    <property type="entry name" value="MIF4G"/>
    <property type="match status" value="3"/>
</dbReference>
<dbReference type="PANTHER" id="PTHR12839">
    <property type="entry name" value="NONSENSE-MEDIATED MRNA DECAY PROTEIN 2 UP-FRAMESHIFT SUPPRESSOR 2"/>
    <property type="match status" value="1"/>
</dbReference>
<feature type="domain" description="MIF4G" evidence="12">
    <location>
        <begin position="748"/>
        <end position="961"/>
    </location>
</feature>
<evidence type="ECO:0000256" key="7">
    <source>
        <dbReference type="ARBA" id="ARBA00023161"/>
    </source>
</evidence>
<evidence type="ECO:0000256" key="3">
    <source>
        <dbReference type="ARBA" id="ARBA00022553"/>
    </source>
</evidence>
<keyword evidence="14" id="KW-1185">Reference proteome</keyword>
<evidence type="ECO:0000256" key="11">
    <source>
        <dbReference type="SAM" id="MobiDB-lite"/>
    </source>
</evidence>
<name>A0A8C7G764_ONCKI</name>
<dbReference type="FunFam" id="1.25.40.180:FF:000014">
    <property type="entry name" value="Putative regulator of nonsense transcripts 2"/>
    <property type="match status" value="1"/>
</dbReference>
<feature type="region of interest" description="Disordered" evidence="11">
    <location>
        <begin position="1"/>
        <end position="135"/>
    </location>
</feature>
<dbReference type="Proteomes" id="UP000694557">
    <property type="component" value="Unassembled WGS sequence"/>
</dbReference>
<organism evidence="13 14">
    <name type="scientific">Oncorhynchus kisutch</name>
    <name type="common">Coho salmon</name>
    <name type="synonym">Salmo kisutch</name>
    <dbReference type="NCBI Taxonomy" id="8019"/>
    <lineage>
        <taxon>Eukaryota</taxon>
        <taxon>Metazoa</taxon>
        <taxon>Chordata</taxon>
        <taxon>Craniata</taxon>
        <taxon>Vertebrata</taxon>
        <taxon>Euteleostomi</taxon>
        <taxon>Actinopterygii</taxon>
        <taxon>Neopterygii</taxon>
        <taxon>Teleostei</taxon>
        <taxon>Protacanthopterygii</taxon>
        <taxon>Salmoniformes</taxon>
        <taxon>Salmonidae</taxon>
        <taxon>Salmoninae</taxon>
        <taxon>Oncorhynchus</taxon>
    </lineage>
</organism>
<evidence type="ECO:0000256" key="2">
    <source>
        <dbReference type="ARBA" id="ARBA00022490"/>
    </source>
</evidence>
<evidence type="ECO:0000256" key="9">
    <source>
        <dbReference type="ARBA" id="ARBA00068726"/>
    </source>
</evidence>
<dbReference type="InterPro" id="IPR007193">
    <property type="entry name" value="Upf2/Nmd2_C"/>
</dbReference>
<evidence type="ECO:0000256" key="6">
    <source>
        <dbReference type="ARBA" id="ARBA00023054"/>
    </source>
</evidence>